<sequence>MTQPSRDLNPVHSARDLYGVELHRQRQLAGLSLDRLSDIVNYSKTHLHGVETGERLPLPPISEKLDMAFGTGELFQGLWGAVKREHTPKRFGHCLELEARAVRIQEFSASLVPGLLQTEAYMRALFTAGESGKSPKEIDGLVADRLGRQEILRRDCPPDFWWILGEAALRQVVGGSAVMRGQLSALLPLVRTRHSTIQVSPFNADGCALMSGTLILLTLPDNSTTMYLEGGGNYGEAIDEREAVTRYVREYDLKKACALSPQESATLIETMLETCEPCESPGT</sequence>
<dbReference type="EMBL" id="JAVRFA010000059">
    <property type="protein sequence ID" value="MDT0398887.1"/>
    <property type="molecule type" value="Genomic_DNA"/>
</dbReference>
<dbReference type="InterPro" id="IPR001387">
    <property type="entry name" value="Cro/C1-type_HTH"/>
</dbReference>
<dbReference type="RefSeq" id="WP_311648038.1">
    <property type="nucleotide sequence ID" value="NZ_JAVRFA010000059.1"/>
</dbReference>
<dbReference type="Pfam" id="PF13560">
    <property type="entry name" value="HTH_31"/>
    <property type="match status" value="1"/>
</dbReference>
<dbReference type="CDD" id="cd00093">
    <property type="entry name" value="HTH_XRE"/>
    <property type="match status" value="1"/>
</dbReference>
<evidence type="ECO:0000313" key="3">
    <source>
        <dbReference type="Proteomes" id="UP001183881"/>
    </source>
</evidence>
<accession>A0ABU2Q4C0</accession>
<protein>
    <submittedName>
        <fullName evidence="2">Helix-turn-helix transcriptional regulator</fullName>
    </submittedName>
</protein>
<dbReference type="SUPFAM" id="SSF47413">
    <property type="entry name" value="lambda repressor-like DNA-binding domains"/>
    <property type="match status" value="1"/>
</dbReference>
<dbReference type="Proteomes" id="UP001183881">
    <property type="component" value="Unassembled WGS sequence"/>
</dbReference>
<dbReference type="SMART" id="SM00530">
    <property type="entry name" value="HTH_XRE"/>
    <property type="match status" value="1"/>
</dbReference>
<dbReference type="InterPro" id="IPR010982">
    <property type="entry name" value="Lambda_DNA-bd_dom_sf"/>
</dbReference>
<dbReference type="Pfam" id="PF19054">
    <property type="entry name" value="DUF5753"/>
    <property type="match status" value="1"/>
</dbReference>
<proteinExistence type="predicted"/>
<name>A0ABU2Q4C0_9ACTN</name>
<evidence type="ECO:0000259" key="1">
    <source>
        <dbReference type="SMART" id="SM00530"/>
    </source>
</evidence>
<gene>
    <name evidence="2" type="ORF">RM705_29945</name>
</gene>
<reference evidence="3" key="1">
    <citation type="submission" date="2023-07" db="EMBL/GenBank/DDBJ databases">
        <title>30 novel species of actinomycetes from the DSMZ collection.</title>
        <authorList>
            <person name="Nouioui I."/>
        </authorList>
    </citation>
    <scope>NUCLEOTIDE SEQUENCE [LARGE SCALE GENOMIC DNA]</scope>
    <source>
        <strain evidence="3">DSM 41636</strain>
    </source>
</reference>
<keyword evidence="3" id="KW-1185">Reference proteome</keyword>
<dbReference type="InterPro" id="IPR043917">
    <property type="entry name" value="DUF5753"/>
</dbReference>
<organism evidence="2 3">
    <name type="scientific">Streptomyces edwardsiae</name>
    <dbReference type="NCBI Taxonomy" id="3075527"/>
    <lineage>
        <taxon>Bacteria</taxon>
        <taxon>Bacillati</taxon>
        <taxon>Actinomycetota</taxon>
        <taxon>Actinomycetes</taxon>
        <taxon>Kitasatosporales</taxon>
        <taxon>Streptomycetaceae</taxon>
        <taxon>Streptomyces</taxon>
    </lineage>
</organism>
<comment type="caution">
    <text evidence="2">The sequence shown here is derived from an EMBL/GenBank/DDBJ whole genome shotgun (WGS) entry which is preliminary data.</text>
</comment>
<evidence type="ECO:0000313" key="2">
    <source>
        <dbReference type="EMBL" id="MDT0398887.1"/>
    </source>
</evidence>
<feature type="domain" description="HTH cro/C1-type" evidence="1">
    <location>
        <begin position="21"/>
        <end position="76"/>
    </location>
</feature>